<dbReference type="Gene3D" id="3.30.565.10">
    <property type="entry name" value="Histidine kinase-like ATPase, C-terminal domain"/>
    <property type="match status" value="1"/>
</dbReference>
<keyword evidence="6" id="KW-1133">Transmembrane helix</keyword>
<proteinExistence type="predicted"/>
<evidence type="ECO:0000256" key="4">
    <source>
        <dbReference type="ARBA" id="ARBA00022679"/>
    </source>
</evidence>
<dbReference type="InterPro" id="IPR003594">
    <property type="entry name" value="HATPase_dom"/>
</dbReference>
<dbReference type="FunFam" id="3.30.565.10:FF:000049">
    <property type="entry name" value="Two-component sensor histidine kinase"/>
    <property type="match status" value="1"/>
</dbReference>
<evidence type="ECO:0000256" key="6">
    <source>
        <dbReference type="SAM" id="Phobius"/>
    </source>
</evidence>
<evidence type="ECO:0000256" key="3">
    <source>
        <dbReference type="ARBA" id="ARBA00022553"/>
    </source>
</evidence>
<feature type="transmembrane region" description="Helical" evidence="6">
    <location>
        <begin position="79"/>
        <end position="99"/>
    </location>
</feature>
<dbReference type="PANTHER" id="PTHR43047">
    <property type="entry name" value="TWO-COMPONENT HISTIDINE PROTEIN KINASE"/>
    <property type="match status" value="1"/>
</dbReference>
<evidence type="ECO:0000256" key="1">
    <source>
        <dbReference type="ARBA" id="ARBA00000085"/>
    </source>
</evidence>
<dbReference type="EMBL" id="AFHG01000031">
    <property type="protein sequence ID" value="EGK72752.1"/>
    <property type="molecule type" value="Genomic_DNA"/>
</dbReference>
<dbReference type="InterPro" id="IPR036890">
    <property type="entry name" value="HATPase_C_sf"/>
</dbReference>
<dbReference type="CDD" id="cd00082">
    <property type="entry name" value="HisKA"/>
    <property type="match status" value="1"/>
</dbReference>
<dbReference type="Pfam" id="PF02518">
    <property type="entry name" value="HATPase_c"/>
    <property type="match status" value="1"/>
</dbReference>
<protein>
    <recommendedName>
        <fullName evidence="2">histidine kinase</fullName>
        <ecNumber evidence="2">2.7.13.3</ecNumber>
    </recommendedName>
</protein>
<dbReference type="PRINTS" id="PR00344">
    <property type="entry name" value="BCTRLSENSOR"/>
</dbReference>
<keyword evidence="4" id="KW-0808">Transferase</keyword>
<dbReference type="Pfam" id="PF00512">
    <property type="entry name" value="HisKA"/>
    <property type="match status" value="1"/>
</dbReference>
<dbReference type="STRING" id="1000565.METUNv1_00991"/>
<dbReference type="GO" id="GO:0009927">
    <property type="term" value="F:histidine phosphotransfer kinase activity"/>
    <property type="evidence" value="ECO:0007669"/>
    <property type="project" value="TreeGrafter"/>
</dbReference>
<dbReference type="PANTHER" id="PTHR43047:SF9">
    <property type="entry name" value="HISTIDINE KINASE"/>
    <property type="match status" value="1"/>
</dbReference>
<dbReference type="GO" id="GO:0005886">
    <property type="term" value="C:plasma membrane"/>
    <property type="evidence" value="ECO:0007669"/>
    <property type="project" value="TreeGrafter"/>
</dbReference>
<keyword evidence="6" id="KW-0472">Membrane</keyword>
<keyword evidence="9" id="KW-1185">Reference proteome</keyword>
<dbReference type="EC" id="2.7.13.3" evidence="2"/>
<evidence type="ECO:0000256" key="5">
    <source>
        <dbReference type="ARBA" id="ARBA00022777"/>
    </source>
</evidence>
<keyword evidence="3" id="KW-0597">Phosphoprotein</keyword>
<comment type="catalytic activity">
    <reaction evidence="1">
        <text>ATP + protein L-histidine = ADP + protein N-phospho-L-histidine.</text>
        <dbReference type="EC" id="2.7.13.3"/>
    </reaction>
</comment>
<dbReference type="SUPFAM" id="SSF47384">
    <property type="entry name" value="Homodimeric domain of signal transducing histidine kinase"/>
    <property type="match status" value="1"/>
</dbReference>
<feature type="domain" description="Histidine kinase" evidence="7">
    <location>
        <begin position="217"/>
        <end position="434"/>
    </location>
</feature>
<feature type="transmembrane region" description="Helical" evidence="6">
    <location>
        <begin position="40"/>
        <end position="58"/>
    </location>
</feature>
<dbReference type="InterPro" id="IPR004358">
    <property type="entry name" value="Sig_transdc_His_kin-like_C"/>
</dbReference>
<evidence type="ECO:0000313" key="8">
    <source>
        <dbReference type="EMBL" id="EGK72752.1"/>
    </source>
</evidence>
<sequence length="434" mass="46912">MRRDLLGVLFGHTPTIVAGNLAVSLTAVVVLLGSHAPAPVGLWMLAVWLLVGLRYALVRHMRPRLASLDRAGLDRVERRYTVIAGLTGLAWGLLPWLVYRGVDPFVDFFSVAILAGMAGGAVTATTALPGALRLYLIGTLLPFVLKGALMGGLVNLAGGLTLFFYLLVLLSFGRSAHATMRDALLLTRQNARLAEDLRQERDAVQTAMRAKNLFLAGVTHDLRQPVHAIGLHVRYLRAIAQGAAPSAATAEVCDGIDSAVRTMSQQLSRLIELSRLEAGEARVLRRALPLAELWAACAAQFAPQAADQGLQLRFRPTASVVDSDAMMLQSMLDNLVSNAVRYTRHGRVLVAARPRGDHIDIEVRDSGPGIAAEHLALIFLPFRRFDDRSRPADQGQGLGLALARKQAELLGHTLTVRSRPGRGSVFTLRLPRAG</sequence>
<gene>
    <name evidence="8" type="ORF">METUNv1_00991</name>
</gene>
<dbReference type="Gene3D" id="1.10.287.130">
    <property type="match status" value="1"/>
</dbReference>
<accession>F5R9S0</accession>
<organism evidence="8 9">
    <name type="scientific">Methyloversatilis universalis (strain ATCC BAA-1314 / DSM 25237 / JCM 13912 / CCUG 52030 / FAM5)</name>
    <dbReference type="NCBI Taxonomy" id="1000565"/>
    <lineage>
        <taxon>Bacteria</taxon>
        <taxon>Pseudomonadati</taxon>
        <taxon>Pseudomonadota</taxon>
        <taxon>Betaproteobacteria</taxon>
        <taxon>Nitrosomonadales</taxon>
        <taxon>Sterolibacteriaceae</taxon>
        <taxon>Methyloversatilis</taxon>
    </lineage>
</organism>
<keyword evidence="5 8" id="KW-0418">Kinase</keyword>
<dbReference type="InterPro" id="IPR036097">
    <property type="entry name" value="HisK_dim/P_sf"/>
</dbReference>
<feature type="transmembrane region" description="Helical" evidence="6">
    <location>
        <begin position="111"/>
        <end position="136"/>
    </location>
</feature>
<dbReference type="InterPro" id="IPR003661">
    <property type="entry name" value="HisK_dim/P_dom"/>
</dbReference>
<dbReference type="SUPFAM" id="SSF55874">
    <property type="entry name" value="ATPase domain of HSP90 chaperone/DNA topoisomerase II/histidine kinase"/>
    <property type="match status" value="1"/>
</dbReference>
<dbReference type="InterPro" id="IPR005467">
    <property type="entry name" value="His_kinase_dom"/>
</dbReference>
<dbReference type="AlphaFoldDB" id="F5R9S0"/>
<dbReference type="PROSITE" id="PS50109">
    <property type="entry name" value="HIS_KIN"/>
    <property type="match status" value="1"/>
</dbReference>
<comment type="caution">
    <text evidence="8">The sequence shown here is derived from an EMBL/GenBank/DDBJ whole genome shotgun (WGS) entry which is preliminary data.</text>
</comment>
<evidence type="ECO:0000259" key="7">
    <source>
        <dbReference type="PROSITE" id="PS50109"/>
    </source>
</evidence>
<dbReference type="GO" id="GO:0000155">
    <property type="term" value="F:phosphorelay sensor kinase activity"/>
    <property type="evidence" value="ECO:0007669"/>
    <property type="project" value="InterPro"/>
</dbReference>
<dbReference type="eggNOG" id="COG2205">
    <property type="taxonomic scope" value="Bacteria"/>
</dbReference>
<dbReference type="Proteomes" id="UP000005019">
    <property type="component" value="Unassembled WGS sequence"/>
</dbReference>
<feature type="transmembrane region" description="Helical" evidence="6">
    <location>
        <begin position="7"/>
        <end position="34"/>
    </location>
</feature>
<reference evidence="8 9" key="1">
    <citation type="journal article" date="2011" name="J. Bacteriol.">
        <title>Genome sequence of Methyloversatilis universalis FAM5T, a methylotrophic representative of the order Rhodocyclales.</title>
        <authorList>
            <person name="Kittichotirat W."/>
            <person name="Good N.M."/>
            <person name="Hall R."/>
            <person name="Bringel F."/>
            <person name="Lajus A."/>
            <person name="Medigue C."/>
            <person name="Smalley N.E."/>
            <person name="Beck D."/>
            <person name="Bumgarner R."/>
            <person name="Vuilleumier S."/>
            <person name="Kalyuzhnaya M.G."/>
        </authorList>
    </citation>
    <scope>NUCLEOTIDE SEQUENCE [LARGE SCALE GENOMIC DNA]</scope>
    <source>
        <strain evidence="9">ATCC BAA-1314 / JCM 13912 / FAM5</strain>
    </source>
</reference>
<feature type="transmembrane region" description="Helical" evidence="6">
    <location>
        <begin position="148"/>
        <end position="172"/>
    </location>
</feature>
<keyword evidence="6" id="KW-0812">Transmembrane</keyword>
<dbReference type="SMART" id="SM00387">
    <property type="entry name" value="HATPase_c"/>
    <property type="match status" value="1"/>
</dbReference>
<dbReference type="SMART" id="SM00388">
    <property type="entry name" value="HisKA"/>
    <property type="match status" value="1"/>
</dbReference>
<evidence type="ECO:0000313" key="9">
    <source>
        <dbReference type="Proteomes" id="UP000005019"/>
    </source>
</evidence>
<name>F5R9S0_METUF</name>
<evidence type="ECO:0000256" key="2">
    <source>
        <dbReference type="ARBA" id="ARBA00012438"/>
    </source>
</evidence>